<dbReference type="RefSeq" id="WP_020850928.1">
    <property type="nucleotide sequence ID" value="NZ_CP006696.1"/>
</dbReference>
<dbReference type="AlphaFoldDB" id="A0A060HA21"/>
<accession>A0A060HA21</accession>
<evidence type="ECO:0000313" key="3">
    <source>
        <dbReference type="Proteomes" id="UP000027215"/>
    </source>
</evidence>
<dbReference type="PANTHER" id="PTHR28008">
    <property type="entry name" value="DOMAIN PROTEIN, PUTATIVE (AFU_ORTHOLOGUE AFUA_3G10980)-RELATED"/>
    <property type="match status" value="1"/>
</dbReference>
<gene>
    <name evidence="2" type="ORF">D934_04930</name>
</gene>
<keyword evidence="1" id="KW-0472">Membrane</keyword>
<dbReference type="PANTHER" id="PTHR28008:SF1">
    <property type="entry name" value="DOMAIN PROTEIN, PUTATIVE (AFU_ORTHOLOGUE AFUA_3G10980)-RELATED"/>
    <property type="match status" value="1"/>
</dbReference>
<dbReference type="EMBL" id="CP006696">
    <property type="protein sequence ID" value="AIC09777.1"/>
    <property type="molecule type" value="Genomic_DNA"/>
</dbReference>
<feature type="transmembrane region" description="Helical" evidence="1">
    <location>
        <begin position="55"/>
        <end position="84"/>
    </location>
</feature>
<sequence length="138" mass="14955">MAAMSVLLRPRWRPLLWLGLWITAILVVIIASLLPQKDLPQVPAGGDKVEHLLTYFLLAWGAAVLFVRPLVVLAVGMGLVLLGIGMEVAQGMFTVDRVPDVADALANTVGVVLGMLMRLTPLDGVLVWLDTCLFGSRR</sequence>
<reference evidence="2 3" key="1">
    <citation type="submission" date="2013-08" db="EMBL/GenBank/DDBJ databases">
        <authorList>
            <person name="Stouthamer R."/>
            <person name="Nunney L."/>
        </authorList>
    </citation>
    <scope>NUCLEOTIDE SEQUENCE [LARGE SCALE GENOMIC DNA]</scope>
    <source>
        <strain evidence="3">ann-1</strain>
    </source>
</reference>
<dbReference type="KEGG" id="xfs:D934_04930"/>
<name>A0A060HA21_XYLFS</name>
<evidence type="ECO:0000256" key="1">
    <source>
        <dbReference type="SAM" id="Phobius"/>
    </source>
</evidence>
<feature type="transmembrane region" description="Helical" evidence="1">
    <location>
        <begin position="15"/>
        <end position="34"/>
    </location>
</feature>
<keyword evidence="1" id="KW-0812">Transmembrane</keyword>
<organism evidence="2 3">
    <name type="scientific">Xylella fastidiosa subsp. sandyi Ann-1</name>
    <dbReference type="NCBI Taxonomy" id="155920"/>
    <lineage>
        <taxon>Bacteria</taxon>
        <taxon>Pseudomonadati</taxon>
        <taxon>Pseudomonadota</taxon>
        <taxon>Gammaproteobacteria</taxon>
        <taxon>Lysobacterales</taxon>
        <taxon>Lysobacteraceae</taxon>
        <taxon>Xylella</taxon>
    </lineage>
</organism>
<evidence type="ECO:0000313" key="2">
    <source>
        <dbReference type="EMBL" id="AIC09777.1"/>
    </source>
</evidence>
<feature type="transmembrane region" description="Helical" evidence="1">
    <location>
        <begin position="104"/>
        <end position="129"/>
    </location>
</feature>
<dbReference type="HOGENOM" id="CLU_096028_3_0_6"/>
<proteinExistence type="predicted"/>
<protein>
    <submittedName>
        <fullName evidence="2">Antibiotic resistance protein VanZ</fullName>
    </submittedName>
</protein>
<keyword evidence="1" id="KW-1133">Transmembrane helix</keyword>
<dbReference type="Proteomes" id="UP000027215">
    <property type="component" value="Chromosome"/>
</dbReference>
<dbReference type="PATRIC" id="fig|155920.8.peg.1175"/>